<accession>A0A9W8NTJ6</accession>
<evidence type="ECO:0000313" key="4">
    <source>
        <dbReference type="Proteomes" id="UP001142393"/>
    </source>
</evidence>
<feature type="signal peptide" evidence="2">
    <location>
        <begin position="1"/>
        <end position="20"/>
    </location>
</feature>
<dbReference type="Proteomes" id="UP001142393">
    <property type="component" value="Unassembled WGS sequence"/>
</dbReference>
<reference evidence="3 4" key="1">
    <citation type="journal article" date="2023" name="Proc. Natl. Acad. Sci. U.S.A.">
        <title>A global phylogenomic analysis of the shiitake genus Lentinula.</title>
        <authorList>
            <person name="Sierra-Patev S."/>
            <person name="Min B."/>
            <person name="Naranjo-Ortiz M."/>
            <person name="Looney B."/>
            <person name="Konkel Z."/>
            <person name="Slot J.C."/>
            <person name="Sakamoto Y."/>
            <person name="Steenwyk J.L."/>
            <person name="Rokas A."/>
            <person name="Carro J."/>
            <person name="Camarero S."/>
            <person name="Ferreira P."/>
            <person name="Molpeceres G."/>
            <person name="Ruiz-Duenas F.J."/>
            <person name="Serrano A."/>
            <person name="Henrissat B."/>
            <person name="Drula E."/>
            <person name="Hughes K.W."/>
            <person name="Mata J.L."/>
            <person name="Ishikawa N.K."/>
            <person name="Vargas-Isla R."/>
            <person name="Ushijima S."/>
            <person name="Smith C.A."/>
            <person name="Donoghue J."/>
            <person name="Ahrendt S."/>
            <person name="Andreopoulos W."/>
            <person name="He G."/>
            <person name="LaButti K."/>
            <person name="Lipzen A."/>
            <person name="Ng V."/>
            <person name="Riley R."/>
            <person name="Sandor L."/>
            <person name="Barry K."/>
            <person name="Martinez A.T."/>
            <person name="Xiao Y."/>
            <person name="Gibbons J.G."/>
            <person name="Terashima K."/>
            <person name="Grigoriev I.V."/>
            <person name="Hibbett D."/>
        </authorList>
    </citation>
    <scope>NUCLEOTIDE SEQUENCE [LARGE SCALE GENOMIC DNA]</scope>
    <source>
        <strain evidence="3 4">TFB7810</strain>
    </source>
</reference>
<gene>
    <name evidence="3" type="ORF">DFH05DRAFT_1529218</name>
</gene>
<evidence type="ECO:0000256" key="1">
    <source>
        <dbReference type="SAM" id="MobiDB-lite"/>
    </source>
</evidence>
<proteinExistence type="predicted"/>
<comment type="caution">
    <text evidence="3">The sequence shown here is derived from an EMBL/GenBank/DDBJ whole genome shotgun (WGS) entry which is preliminary data.</text>
</comment>
<dbReference type="AlphaFoldDB" id="A0A9W8NTJ6"/>
<evidence type="ECO:0000313" key="3">
    <source>
        <dbReference type="EMBL" id="KAJ3740606.1"/>
    </source>
</evidence>
<keyword evidence="4" id="KW-1185">Reference proteome</keyword>
<protein>
    <submittedName>
        <fullName evidence="3">Uncharacterized protein</fullName>
    </submittedName>
</protein>
<dbReference type="EMBL" id="JANVFU010000014">
    <property type="protein sequence ID" value="KAJ3740606.1"/>
    <property type="molecule type" value="Genomic_DNA"/>
</dbReference>
<name>A0A9W8NTJ6_9AGAR</name>
<sequence length="229" mass="24940">MRFIAASAYALFTLFTVCDSYPTGKSTLSEHSISPGANPPTKRSPLPGGTASLSVDLVSQQESNIAIRQIFPLTTRGIHSEPHRDGQNITINFMKEMSSPDALNDQEEIEAAAYAKASILLLLDSAAEKLGIHLPYNVRFYDDLLYPCSKAVAEEKGFNFVIRGIPDCPTMGTGSILEKSAGTATIKCGAVILTELYTGNLVPNQNAPFWNRMKVFADYLRSWKPSTSS</sequence>
<keyword evidence="2" id="KW-0732">Signal</keyword>
<evidence type="ECO:0000256" key="2">
    <source>
        <dbReference type="SAM" id="SignalP"/>
    </source>
</evidence>
<feature type="region of interest" description="Disordered" evidence="1">
    <location>
        <begin position="28"/>
        <end position="52"/>
    </location>
</feature>
<organism evidence="3 4">
    <name type="scientific">Lentinula detonsa</name>
    <dbReference type="NCBI Taxonomy" id="2804962"/>
    <lineage>
        <taxon>Eukaryota</taxon>
        <taxon>Fungi</taxon>
        <taxon>Dikarya</taxon>
        <taxon>Basidiomycota</taxon>
        <taxon>Agaricomycotina</taxon>
        <taxon>Agaricomycetes</taxon>
        <taxon>Agaricomycetidae</taxon>
        <taxon>Agaricales</taxon>
        <taxon>Marasmiineae</taxon>
        <taxon>Omphalotaceae</taxon>
        <taxon>Lentinula</taxon>
    </lineage>
</organism>
<feature type="chain" id="PRO_5040986653" evidence="2">
    <location>
        <begin position="21"/>
        <end position="229"/>
    </location>
</feature>